<feature type="transmembrane region" description="Helical" evidence="6">
    <location>
        <begin position="715"/>
        <end position="734"/>
    </location>
</feature>
<gene>
    <name evidence="9" type="ORF">GCM10011516_01110</name>
</gene>
<reference evidence="9" key="2">
    <citation type="submission" date="2020-09" db="EMBL/GenBank/DDBJ databases">
        <authorList>
            <person name="Sun Q."/>
            <person name="Zhou Y."/>
        </authorList>
    </citation>
    <scope>NUCLEOTIDE SEQUENCE</scope>
    <source>
        <strain evidence="9">CGMCC 1.15966</strain>
    </source>
</reference>
<evidence type="ECO:0000256" key="1">
    <source>
        <dbReference type="ARBA" id="ARBA00004651"/>
    </source>
</evidence>
<comment type="subcellular location">
    <subcellularLocation>
        <location evidence="1">Cell membrane</location>
        <topology evidence="1">Multi-pass membrane protein</topology>
    </subcellularLocation>
</comment>
<reference evidence="9" key="1">
    <citation type="journal article" date="2014" name="Int. J. Syst. Evol. Microbiol.">
        <title>Complete genome sequence of Corynebacterium casei LMG S-19264T (=DSM 44701T), isolated from a smear-ripened cheese.</title>
        <authorList>
            <consortium name="US DOE Joint Genome Institute (JGI-PGF)"/>
            <person name="Walter F."/>
            <person name="Albersmeier A."/>
            <person name="Kalinowski J."/>
            <person name="Ruckert C."/>
        </authorList>
    </citation>
    <scope>NUCLEOTIDE SEQUENCE</scope>
    <source>
        <strain evidence="9">CGMCC 1.15966</strain>
    </source>
</reference>
<dbReference type="GO" id="GO:0005886">
    <property type="term" value="C:plasma membrane"/>
    <property type="evidence" value="ECO:0007669"/>
    <property type="project" value="UniProtKB-SubCell"/>
</dbReference>
<evidence type="ECO:0000313" key="9">
    <source>
        <dbReference type="EMBL" id="GGE07179.1"/>
    </source>
</evidence>
<dbReference type="Proteomes" id="UP000614460">
    <property type="component" value="Unassembled WGS sequence"/>
</dbReference>
<keyword evidence="5 6" id="KW-0472">Membrane</keyword>
<evidence type="ECO:0000313" key="10">
    <source>
        <dbReference type="Proteomes" id="UP000614460"/>
    </source>
</evidence>
<feature type="transmembrane region" description="Helical" evidence="6">
    <location>
        <begin position="324"/>
        <end position="351"/>
    </location>
</feature>
<evidence type="ECO:0000256" key="3">
    <source>
        <dbReference type="ARBA" id="ARBA00022692"/>
    </source>
</evidence>
<dbReference type="PANTHER" id="PTHR30572">
    <property type="entry name" value="MEMBRANE COMPONENT OF TRANSPORTER-RELATED"/>
    <property type="match status" value="1"/>
</dbReference>
<dbReference type="GO" id="GO:0022857">
    <property type="term" value="F:transmembrane transporter activity"/>
    <property type="evidence" value="ECO:0007669"/>
    <property type="project" value="TreeGrafter"/>
</dbReference>
<dbReference type="Pfam" id="PF02687">
    <property type="entry name" value="FtsX"/>
    <property type="match status" value="2"/>
</dbReference>
<sequence>MLRNYFKIAFRNLKKNKGFTSINIVGLAIGMASAMLILLWVNFQFGFNKNFPKTDHLYIVGSQEATDKDTATWFSTPKPLAATVKEEISGIKNVSRLSRTRGFLFTVGDKKVPARIGVFVDSSFLNMFELPLYNGNRNTMLINPNSIVLTEKLADNLFGTTEALGKTIKLDSANILTVTGVIKETEPNFIFQGYEYYVPWTLMEKLGFSDEHWGNSSVDLYVEINDKKQLPQIQEQIKDITPRHSDVKTKNFLTSFGDSYLYNKYENGKVTGGRIEMVKTFILIASLILLIACINFMNLSTAQSEKRAKEVGIRKVVGAQKRSLVFQFLSESLLLACISGLIAFILVILVLPSFNDLVGMKFRIPFHDFRFWMLLGGFVLFTGILAGIYPAFFLSSFNPVKVLKGRLYSIQQKINPRKILVVTQFSIALILIVSTVVIQKQIKHAQDRDFGFEKENLIYVPEVGEITKNVELIKHELLDQNVAQSITRLMSPLTERWSGWNGFTWEGKDPNSIIDFNRQTGDDKVVETLGFTLIAGRDFDLTKFPTDSMSALINESGAKVMGFQDPIGKIFDDGGRKFQIIGVIKDFIQESPFEPVKPLVIEGASGWMNNIHIRFNPNLTTTDALQKAEAIFKKYNPDFPFDYKFVDEAYALKFKETQKTGKLAALFAGLTIIISCLGLFGLAAYMAESRTKEIGVRKVLGASVFSVTRLLSKEFILLIGIACMIAFPIAYWVMNKYLSTYSYRINVSWEIFVFTAVLALLITILTVSYQAIKAAMANPVNSLRDE</sequence>
<keyword evidence="4 6" id="KW-1133">Transmembrane helix</keyword>
<keyword evidence="2" id="KW-1003">Cell membrane</keyword>
<dbReference type="RefSeq" id="WP_182498088.1">
    <property type="nucleotide sequence ID" value="NZ_BMKM01000001.1"/>
</dbReference>
<feature type="domain" description="MacB-like periplasmic core" evidence="8">
    <location>
        <begin position="20"/>
        <end position="239"/>
    </location>
</feature>
<dbReference type="AlphaFoldDB" id="A0A8H9KSS2"/>
<feature type="transmembrane region" description="Helical" evidence="6">
    <location>
        <begin position="419"/>
        <end position="438"/>
    </location>
</feature>
<proteinExistence type="predicted"/>
<dbReference type="Pfam" id="PF12704">
    <property type="entry name" value="MacB_PCD"/>
    <property type="match status" value="1"/>
</dbReference>
<dbReference type="InterPro" id="IPR003838">
    <property type="entry name" value="ABC3_permease_C"/>
</dbReference>
<protein>
    <submittedName>
        <fullName evidence="9">ABC transporter permease</fullName>
    </submittedName>
</protein>
<evidence type="ECO:0000256" key="5">
    <source>
        <dbReference type="ARBA" id="ARBA00023136"/>
    </source>
</evidence>
<keyword evidence="10" id="KW-1185">Reference proteome</keyword>
<feature type="transmembrane region" description="Helical" evidence="6">
    <location>
        <begin position="21"/>
        <end position="43"/>
    </location>
</feature>
<evidence type="ECO:0000259" key="7">
    <source>
        <dbReference type="Pfam" id="PF02687"/>
    </source>
</evidence>
<feature type="transmembrane region" description="Helical" evidence="6">
    <location>
        <begin position="281"/>
        <end position="299"/>
    </location>
</feature>
<keyword evidence="3 6" id="KW-0812">Transmembrane</keyword>
<evidence type="ECO:0000256" key="4">
    <source>
        <dbReference type="ARBA" id="ARBA00022989"/>
    </source>
</evidence>
<dbReference type="InterPro" id="IPR050250">
    <property type="entry name" value="Macrolide_Exporter_MacB"/>
</dbReference>
<evidence type="ECO:0000256" key="2">
    <source>
        <dbReference type="ARBA" id="ARBA00022475"/>
    </source>
</evidence>
<feature type="transmembrane region" description="Helical" evidence="6">
    <location>
        <begin position="746"/>
        <end position="767"/>
    </location>
</feature>
<dbReference type="InterPro" id="IPR025857">
    <property type="entry name" value="MacB_PCD"/>
</dbReference>
<evidence type="ECO:0000259" key="8">
    <source>
        <dbReference type="Pfam" id="PF12704"/>
    </source>
</evidence>
<feature type="domain" description="ABC3 transporter permease C-terminal" evidence="7">
    <location>
        <begin position="666"/>
        <end position="779"/>
    </location>
</feature>
<feature type="transmembrane region" description="Helical" evidence="6">
    <location>
        <begin position="663"/>
        <end position="687"/>
    </location>
</feature>
<evidence type="ECO:0000256" key="6">
    <source>
        <dbReference type="SAM" id="Phobius"/>
    </source>
</evidence>
<comment type="caution">
    <text evidence="9">The sequence shown here is derived from an EMBL/GenBank/DDBJ whole genome shotgun (WGS) entry which is preliminary data.</text>
</comment>
<dbReference type="PANTHER" id="PTHR30572:SF18">
    <property type="entry name" value="ABC-TYPE MACROLIDE FAMILY EXPORT SYSTEM PERMEASE COMPONENT 2"/>
    <property type="match status" value="1"/>
</dbReference>
<dbReference type="EMBL" id="BMKM01000001">
    <property type="protein sequence ID" value="GGE07179.1"/>
    <property type="molecule type" value="Genomic_DNA"/>
</dbReference>
<organism evidence="9 10">
    <name type="scientific">Sphingobacterium cellulitidis</name>
    <dbReference type="NCBI Taxonomy" id="1768011"/>
    <lineage>
        <taxon>Bacteria</taxon>
        <taxon>Pseudomonadati</taxon>
        <taxon>Bacteroidota</taxon>
        <taxon>Sphingobacteriia</taxon>
        <taxon>Sphingobacteriales</taxon>
        <taxon>Sphingobacteriaceae</taxon>
        <taxon>Sphingobacterium</taxon>
    </lineage>
</organism>
<feature type="domain" description="ABC3 transporter permease C-terminal" evidence="7">
    <location>
        <begin position="283"/>
        <end position="399"/>
    </location>
</feature>
<name>A0A8H9KSS2_9SPHI</name>
<accession>A0A8H9KSS2</accession>
<feature type="transmembrane region" description="Helical" evidence="6">
    <location>
        <begin position="371"/>
        <end position="398"/>
    </location>
</feature>